<proteinExistence type="predicted"/>
<feature type="compositionally biased region" description="Polar residues" evidence="1">
    <location>
        <begin position="975"/>
        <end position="984"/>
    </location>
</feature>
<feature type="compositionally biased region" description="Low complexity" evidence="1">
    <location>
        <begin position="868"/>
        <end position="879"/>
    </location>
</feature>
<feature type="compositionally biased region" description="Polar residues" evidence="1">
    <location>
        <begin position="234"/>
        <end position="258"/>
    </location>
</feature>
<gene>
    <name evidence="2" type="ORF">BLNAU_8906</name>
</gene>
<name>A0ABQ9XXC4_9EUKA</name>
<comment type="caution">
    <text evidence="2">The sequence shown here is derived from an EMBL/GenBank/DDBJ whole genome shotgun (WGS) entry which is preliminary data.</text>
</comment>
<feature type="compositionally biased region" description="Basic and acidic residues" evidence="1">
    <location>
        <begin position="956"/>
        <end position="974"/>
    </location>
</feature>
<protein>
    <submittedName>
        <fullName evidence="2">Uncharacterized protein</fullName>
    </submittedName>
</protein>
<feature type="compositionally biased region" description="Polar residues" evidence="1">
    <location>
        <begin position="837"/>
        <end position="848"/>
    </location>
</feature>
<feature type="region of interest" description="Disordered" evidence="1">
    <location>
        <begin position="231"/>
        <end position="262"/>
    </location>
</feature>
<reference evidence="2 3" key="1">
    <citation type="journal article" date="2022" name="bioRxiv">
        <title>Genomics of Preaxostyla Flagellates Illuminates Evolutionary Transitions and the Path Towards Mitochondrial Loss.</title>
        <authorList>
            <person name="Novak L.V.F."/>
            <person name="Treitli S.C."/>
            <person name="Pyrih J."/>
            <person name="Halakuc P."/>
            <person name="Pipaliya S.V."/>
            <person name="Vacek V."/>
            <person name="Brzon O."/>
            <person name="Soukal P."/>
            <person name="Eme L."/>
            <person name="Dacks J.B."/>
            <person name="Karnkowska A."/>
            <person name="Elias M."/>
            <person name="Hampl V."/>
        </authorList>
    </citation>
    <scope>NUCLEOTIDE SEQUENCE [LARGE SCALE GENOMIC DNA]</scope>
    <source>
        <strain evidence="2">NAU3</strain>
        <tissue evidence="2">Gut</tissue>
    </source>
</reference>
<evidence type="ECO:0000313" key="3">
    <source>
        <dbReference type="Proteomes" id="UP001281761"/>
    </source>
</evidence>
<organism evidence="2 3">
    <name type="scientific">Blattamonas nauphoetae</name>
    <dbReference type="NCBI Taxonomy" id="2049346"/>
    <lineage>
        <taxon>Eukaryota</taxon>
        <taxon>Metamonada</taxon>
        <taxon>Preaxostyla</taxon>
        <taxon>Oxymonadida</taxon>
        <taxon>Blattamonas</taxon>
    </lineage>
</organism>
<feature type="compositionally biased region" description="Polar residues" evidence="1">
    <location>
        <begin position="522"/>
        <end position="535"/>
    </location>
</feature>
<feature type="compositionally biased region" description="Polar residues" evidence="1">
    <location>
        <begin position="899"/>
        <end position="917"/>
    </location>
</feature>
<feature type="region of interest" description="Disordered" evidence="1">
    <location>
        <begin position="166"/>
        <end position="187"/>
    </location>
</feature>
<feature type="compositionally biased region" description="Polar residues" evidence="1">
    <location>
        <begin position="933"/>
        <end position="955"/>
    </location>
</feature>
<feature type="region of interest" description="Disordered" evidence="1">
    <location>
        <begin position="803"/>
        <end position="1020"/>
    </location>
</feature>
<dbReference type="EMBL" id="JARBJD010000059">
    <property type="protein sequence ID" value="KAK2956126.1"/>
    <property type="molecule type" value="Genomic_DNA"/>
</dbReference>
<feature type="compositionally biased region" description="Polar residues" evidence="1">
    <location>
        <begin position="816"/>
        <end position="829"/>
    </location>
</feature>
<sequence>MFVDPLSCIFPLLSVSVPDFQAVLSDYLYGNQFDAAISFFLPSQTPRVRNTSSLFPLFFESVPYALDLEDATKDSLSVSQLRHYLSKIFPLSILQLRESSSTADDSSVDSSLTEDESGISVSPSSYIFFLIHSLLSSPTTISPLSLLHLDTFSPLSHLRLSHLPQSPSLPPTLPNSSTASPFVPANSPLVQPYPTGRSMRRDASTAVPSAGFKHAVAKAFPGIVAKKHVDSEHVTPTLQRQQPSGSRTMSRSQLNSERGTQKKLVPYIPPKDICPLNGPRSEIQEFVGEDVGLVLRSRFDTLISYGSSMTDPNVSLDVQIKTLFTTISASTLKQLAASFASTTNSLRFYMLRSFVTGEILSHSERILTLIDADPTLSFRFPSFFPDKLEPEKLITETSYFHRISSEWQQAQLKKNPPDSAIHLLVRHRLRPAYLQMLALLLRLFSSKTSKIPEISTQNLILFQNTVVINSVPTLRQLPPPAENEIVDPSSNKPAGMGLVLFLNEHRLLQTCLQHIRTSESNLQKFNERSNPQNRPEASESHEVSIPSTLRISTKSVQIEAQTNDTIQLMSNPARLLRSKSPKSSVKQNALITWIENRLNQLSDLIHHTISSTPSHLLFSLCLSPHPLVSNVSFDAAIHLFSLDFKTSIHPYRRSPNTALSFLFSAVNAQYDHVRANAQRLTSKIVSSSVWAFFYARSLLILDVDLKSMIQRTERRPQTDTVSSGQDRKSFHLPFGEPTERYVPHLAPTSLCSFHSSFIPPPQRFTTPFFSSKQTLSDEVKTLFEQVATKQKERRDAVIENMMSSEPDEVSAPASHKTFTTPLPQINTRTLGGDPNYRRNSTSTPNTFQPVLGRISPSHSSIRVDDENSSSSMPMSSIIPTRHGSVVTSSGHSPVRRDTLPNQLIPSLSTYQSMTTPPMLTEASFGDGDEVSALPSTQYNTSDTSSTLTGQMQNRSGRLDETRSVRVLKPQKDTNPHSIPRNTLQPEHLRREDDPRADRQHVSPTIDRSETHTPFASGSVDDLNPKRVQFLKLTDGSLDPRMETPPASSPKLDSQQTTNLIPTFPPSPLAYPLVSSSVPTTVSALPSSHFVCSLLEYPISQSRSSSDLQFLAGNEVFSVLVEIATANRIFSQDTSFVLQKLCRSAAKFNMIAVGTSFKVLKGKGGLFQTSRKKQNNPADQNSLFTSIIVEKDDLDRFLLLQDYIAFDETYENIFISLCSLMSSTAFFEVVRTNAPSLLNYIVDACFKDHPVLTKYAWKTVYWILTKHFLKWVDDRDFVRDFLIGEVFSKVLADKSMLVLRWASHYINKLVSGQFLSEVNLAAVEEFKTQKKKDKKNKEKKEKVETLPEISPPIPLKHKLKQEPFSEDTISALSRMFDALDLNFYKFFVYSNLRTILEDTQSRGSSIYPLVYSIWVNIKASPSFVHGVIMAHTVLKSS</sequence>
<feature type="region of interest" description="Disordered" evidence="1">
    <location>
        <begin position="522"/>
        <end position="545"/>
    </location>
</feature>
<keyword evidence="3" id="KW-1185">Reference proteome</keyword>
<accession>A0ABQ9XXC4</accession>
<feature type="compositionally biased region" description="Basic and acidic residues" evidence="1">
    <location>
        <begin position="986"/>
        <end position="1010"/>
    </location>
</feature>
<dbReference type="Proteomes" id="UP001281761">
    <property type="component" value="Unassembled WGS sequence"/>
</dbReference>
<feature type="region of interest" description="Disordered" evidence="1">
    <location>
        <begin position="1035"/>
        <end position="1056"/>
    </location>
</feature>
<evidence type="ECO:0000256" key="1">
    <source>
        <dbReference type="SAM" id="MobiDB-lite"/>
    </source>
</evidence>
<evidence type="ECO:0000313" key="2">
    <source>
        <dbReference type="EMBL" id="KAK2956126.1"/>
    </source>
</evidence>